<name>A0AAD6FF98_9TELE</name>
<dbReference type="AlphaFoldDB" id="A0AAD6FF98"/>
<keyword evidence="3" id="KW-1185">Reference proteome</keyword>
<reference evidence="2" key="1">
    <citation type="submission" date="2022-11" db="EMBL/GenBank/DDBJ databases">
        <title>Chromosome-level genome of Pogonophryne albipinna.</title>
        <authorList>
            <person name="Jo E."/>
        </authorList>
    </citation>
    <scope>NUCLEOTIDE SEQUENCE</scope>
    <source>
        <strain evidence="2">SGF0006</strain>
        <tissue evidence="2">Muscle</tissue>
    </source>
</reference>
<feature type="region of interest" description="Disordered" evidence="1">
    <location>
        <begin position="1"/>
        <end position="22"/>
    </location>
</feature>
<evidence type="ECO:0000313" key="3">
    <source>
        <dbReference type="Proteomes" id="UP001219934"/>
    </source>
</evidence>
<dbReference type="Proteomes" id="UP001219934">
    <property type="component" value="Unassembled WGS sequence"/>
</dbReference>
<sequence length="129" mass="13539">MSTNSTTSVDSISIMSERKEKPDGARIFSRCFAAPPPSPGSCCGAEPQQAGGWASDTPSLLQCARPEEPGPRSASHSAEVFHGGYTVYSSGFSSGSERHHGAAVSMSELSVNDHLEGILSDFEGMCNIE</sequence>
<dbReference type="EMBL" id="JAPTMU010000014">
    <property type="protein sequence ID" value="KAJ4931705.1"/>
    <property type="molecule type" value="Genomic_DNA"/>
</dbReference>
<organism evidence="2 3">
    <name type="scientific">Pogonophryne albipinna</name>
    <dbReference type="NCBI Taxonomy" id="1090488"/>
    <lineage>
        <taxon>Eukaryota</taxon>
        <taxon>Metazoa</taxon>
        <taxon>Chordata</taxon>
        <taxon>Craniata</taxon>
        <taxon>Vertebrata</taxon>
        <taxon>Euteleostomi</taxon>
        <taxon>Actinopterygii</taxon>
        <taxon>Neopterygii</taxon>
        <taxon>Teleostei</taxon>
        <taxon>Neoteleostei</taxon>
        <taxon>Acanthomorphata</taxon>
        <taxon>Eupercaria</taxon>
        <taxon>Perciformes</taxon>
        <taxon>Notothenioidei</taxon>
        <taxon>Pogonophryne</taxon>
    </lineage>
</organism>
<proteinExistence type="predicted"/>
<accession>A0AAD6FF98</accession>
<protein>
    <submittedName>
        <fullName evidence="2">Uncharacterized protein</fullName>
    </submittedName>
</protein>
<comment type="caution">
    <text evidence="2">The sequence shown here is derived from an EMBL/GenBank/DDBJ whole genome shotgun (WGS) entry which is preliminary data.</text>
</comment>
<evidence type="ECO:0000313" key="2">
    <source>
        <dbReference type="EMBL" id="KAJ4931705.1"/>
    </source>
</evidence>
<evidence type="ECO:0000256" key="1">
    <source>
        <dbReference type="SAM" id="MobiDB-lite"/>
    </source>
</evidence>
<feature type="compositionally biased region" description="Polar residues" evidence="1">
    <location>
        <begin position="1"/>
        <end position="14"/>
    </location>
</feature>
<gene>
    <name evidence="2" type="ORF">JOQ06_010145</name>
</gene>